<dbReference type="EMBL" id="AP022588">
    <property type="protein sequence ID" value="BBY31435.1"/>
    <property type="molecule type" value="Genomic_DNA"/>
</dbReference>
<gene>
    <name evidence="4" type="ORF">MSEDJ_55310</name>
</gene>
<evidence type="ECO:0000313" key="5">
    <source>
        <dbReference type="Proteomes" id="UP000467193"/>
    </source>
</evidence>
<name>A0A7I7QYU6_9MYCO</name>
<evidence type="ECO:0000256" key="2">
    <source>
        <dbReference type="ARBA" id="ARBA00022801"/>
    </source>
</evidence>
<dbReference type="PANTHER" id="PTHR48081">
    <property type="entry name" value="AB HYDROLASE SUPERFAMILY PROTEIN C4A8.06C"/>
    <property type="match status" value="1"/>
</dbReference>
<protein>
    <submittedName>
        <fullName evidence="4">Esterase</fullName>
    </submittedName>
</protein>
<dbReference type="Pfam" id="PF07859">
    <property type="entry name" value="Abhydrolase_3"/>
    <property type="match status" value="1"/>
</dbReference>
<feature type="domain" description="Alpha/beta hydrolase fold-3" evidence="3">
    <location>
        <begin position="77"/>
        <end position="278"/>
    </location>
</feature>
<keyword evidence="5" id="KW-1185">Reference proteome</keyword>
<reference evidence="4 5" key="1">
    <citation type="journal article" date="2019" name="Emerg. Microbes Infect.">
        <title>Comprehensive subspecies identification of 175 nontuberculous mycobacteria species based on 7547 genomic profiles.</title>
        <authorList>
            <person name="Matsumoto Y."/>
            <person name="Kinjo T."/>
            <person name="Motooka D."/>
            <person name="Nabeya D."/>
            <person name="Jung N."/>
            <person name="Uechi K."/>
            <person name="Horii T."/>
            <person name="Iida T."/>
            <person name="Fujita J."/>
            <person name="Nakamura S."/>
        </authorList>
    </citation>
    <scope>NUCLEOTIDE SEQUENCE [LARGE SCALE GENOMIC DNA]</scope>
    <source>
        <strain evidence="4 5">JCM 17899</strain>
    </source>
</reference>
<evidence type="ECO:0000313" key="4">
    <source>
        <dbReference type="EMBL" id="BBY31435.1"/>
    </source>
</evidence>
<dbReference type="InterPro" id="IPR013094">
    <property type="entry name" value="AB_hydrolase_3"/>
</dbReference>
<organism evidence="4 5">
    <name type="scientific">Mycolicibacterium sediminis</name>
    <dbReference type="NCBI Taxonomy" id="1286180"/>
    <lineage>
        <taxon>Bacteria</taxon>
        <taxon>Bacillati</taxon>
        <taxon>Actinomycetota</taxon>
        <taxon>Actinomycetes</taxon>
        <taxon>Mycobacteriales</taxon>
        <taxon>Mycobacteriaceae</taxon>
        <taxon>Mycolicibacterium</taxon>
    </lineage>
</organism>
<accession>A0A7I7QYU6</accession>
<dbReference type="PANTHER" id="PTHR48081:SF30">
    <property type="entry name" value="ACETYL-HYDROLASE LIPR-RELATED"/>
    <property type="match status" value="1"/>
</dbReference>
<dbReference type="AlphaFoldDB" id="A0A7I7QYU6"/>
<evidence type="ECO:0000259" key="3">
    <source>
        <dbReference type="Pfam" id="PF07859"/>
    </source>
</evidence>
<dbReference type="GO" id="GO:0004806">
    <property type="term" value="F:triacylglycerol lipase activity"/>
    <property type="evidence" value="ECO:0007669"/>
    <property type="project" value="TreeGrafter"/>
</dbReference>
<proteinExistence type="inferred from homology"/>
<comment type="similarity">
    <text evidence="1">Belongs to the 'GDXG' lipolytic enzyme family.</text>
</comment>
<sequence>MAGRLFALGAMMTIRPTLKIGSLAPRLPWPWGVLDVAARVLRPAPGTVRATIGLPNCTAQMVRAAGVLPADGKRSIVLYMHGGAFLTCGANTHGRLVTALSGFADSPVLVVDYRMIPKHSIGQALDDCYDAYKWLRLKGYEPDQIVLAGDSAGGYLSLALAEKLHLEDELPAAVVTMSPLFELDNDGRSQHPNLRSDAMFPPKAFEALLDLVERAAKKQHEELYEPLDHVEPGLPRTLIHVSGSEVLLNDARKAAHMLAAAGVPVEIHIWPGQMHVFQLGAPAVKEATRSLKQIGEYIREATW</sequence>
<dbReference type="Gene3D" id="3.40.50.1820">
    <property type="entry name" value="alpha/beta hydrolase"/>
    <property type="match status" value="1"/>
</dbReference>
<dbReference type="InterPro" id="IPR050300">
    <property type="entry name" value="GDXG_lipolytic_enzyme"/>
</dbReference>
<dbReference type="KEGG" id="msei:MSEDJ_55310"/>
<keyword evidence="2" id="KW-0378">Hydrolase</keyword>
<evidence type="ECO:0000256" key="1">
    <source>
        <dbReference type="ARBA" id="ARBA00010515"/>
    </source>
</evidence>
<dbReference type="Proteomes" id="UP000467193">
    <property type="component" value="Chromosome"/>
</dbReference>
<dbReference type="SUPFAM" id="SSF53474">
    <property type="entry name" value="alpha/beta-Hydrolases"/>
    <property type="match status" value="1"/>
</dbReference>
<dbReference type="InterPro" id="IPR029058">
    <property type="entry name" value="AB_hydrolase_fold"/>
</dbReference>